<reference evidence="3" key="1">
    <citation type="submission" date="2022-05" db="EMBL/GenBank/DDBJ databases">
        <authorList>
            <person name="Pankratov T."/>
        </authorList>
    </citation>
    <scope>NUCLEOTIDE SEQUENCE</scope>
    <source>
        <strain evidence="3">BP6-180914</strain>
    </source>
</reference>
<dbReference type="PANTHER" id="PTHR23028">
    <property type="entry name" value="ACETYLTRANSFERASE"/>
    <property type="match status" value="1"/>
</dbReference>
<feature type="transmembrane region" description="Helical" evidence="1">
    <location>
        <begin position="57"/>
        <end position="81"/>
    </location>
</feature>
<keyword evidence="3" id="KW-0012">Acyltransferase</keyword>
<evidence type="ECO:0000313" key="3">
    <source>
        <dbReference type="EMBL" id="MCW6506560.1"/>
    </source>
</evidence>
<evidence type="ECO:0000256" key="1">
    <source>
        <dbReference type="SAM" id="Phobius"/>
    </source>
</evidence>
<dbReference type="AlphaFoldDB" id="A0AA42CKR3"/>
<accession>A0AA42CKR3</accession>
<feature type="transmembrane region" description="Helical" evidence="1">
    <location>
        <begin position="207"/>
        <end position="235"/>
    </location>
</feature>
<keyword evidence="3" id="KW-0808">Transferase</keyword>
<keyword evidence="4" id="KW-1185">Reference proteome</keyword>
<evidence type="ECO:0000259" key="2">
    <source>
        <dbReference type="Pfam" id="PF01757"/>
    </source>
</evidence>
<name>A0AA42CKR3_9HYPH</name>
<protein>
    <submittedName>
        <fullName evidence="3">Acyltransferase</fullName>
    </submittedName>
</protein>
<keyword evidence="1" id="KW-0472">Membrane</keyword>
<dbReference type="Pfam" id="PF01757">
    <property type="entry name" value="Acyl_transf_3"/>
    <property type="match status" value="1"/>
</dbReference>
<dbReference type="GO" id="GO:0009103">
    <property type="term" value="P:lipopolysaccharide biosynthetic process"/>
    <property type="evidence" value="ECO:0007669"/>
    <property type="project" value="TreeGrafter"/>
</dbReference>
<comment type="caution">
    <text evidence="3">The sequence shown here is derived from an EMBL/GenBank/DDBJ whole genome shotgun (WGS) entry which is preliminary data.</text>
</comment>
<dbReference type="Proteomes" id="UP001165667">
    <property type="component" value="Unassembled WGS sequence"/>
</dbReference>
<proteinExistence type="predicted"/>
<feature type="transmembrane region" description="Helical" evidence="1">
    <location>
        <begin position="319"/>
        <end position="337"/>
    </location>
</feature>
<dbReference type="InterPro" id="IPR050879">
    <property type="entry name" value="Acyltransferase_3"/>
</dbReference>
<dbReference type="EMBL" id="JAMOIM010000001">
    <property type="protein sequence ID" value="MCW6506560.1"/>
    <property type="molecule type" value="Genomic_DNA"/>
</dbReference>
<feature type="transmembrane region" description="Helical" evidence="1">
    <location>
        <begin position="102"/>
        <end position="123"/>
    </location>
</feature>
<feature type="domain" description="Acyltransferase 3" evidence="2">
    <location>
        <begin position="17"/>
        <end position="367"/>
    </location>
</feature>
<dbReference type="GO" id="GO:0016747">
    <property type="term" value="F:acyltransferase activity, transferring groups other than amino-acyl groups"/>
    <property type="evidence" value="ECO:0007669"/>
    <property type="project" value="InterPro"/>
</dbReference>
<keyword evidence="1" id="KW-1133">Transmembrane helix</keyword>
<evidence type="ECO:0000313" key="4">
    <source>
        <dbReference type="Proteomes" id="UP001165667"/>
    </source>
</evidence>
<keyword evidence="1" id="KW-0812">Transmembrane</keyword>
<feature type="transmembrane region" description="Helical" evidence="1">
    <location>
        <begin position="146"/>
        <end position="167"/>
    </location>
</feature>
<gene>
    <name evidence="3" type="ORF">M8523_00810</name>
</gene>
<dbReference type="GO" id="GO:0016020">
    <property type="term" value="C:membrane"/>
    <property type="evidence" value="ECO:0007669"/>
    <property type="project" value="TreeGrafter"/>
</dbReference>
<dbReference type="PANTHER" id="PTHR23028:SF53">
    <property type="entry name" value="ACYL_TRANSF_3 DOMAIN-CONTAINING PROTEIN"/>
    <property type="match status" value="1"/>
</dbReference>
<dbReference type="InterPro" id="IPR002656">
    <property type="entry name" value="Acyl_transf_3_dom"/>
</dbReference>
<feature type="transmembrane region" description="Helical" evidence="1">
    <location>
        <begin position="349"/>
        <end position="370"/>
    </location>
</feature>
<dbReference type="RefSeq" id="WP_282582920.1">
    <property type="nucleotide sequence ID" value="NZ_JAMOIM010000001.1"/>
</dbReference>
<feature type="transmembrane region" description="Helical" evidence="1">
    <location>
        <begin position="179"/>
        <end position="195"/>
    </location>
</feature>
<sequence>MPLYSRSSTAAPAIRHLDMLRAGAAMAVLLSHARDFTLRDAADQPGLNWAGRLVFGVSGLGHQAVLVFFVLSGYLVTSSMLRLEKRGRWSLGQFAAARLTRLWIVLVPCLLGGALLDAAGLAFSRDPGLAAHYGVLAVTEQQPPDFGGATLIGNLLFLQTIAVPVYGSNGALWSLANEAWYYVVAALLFAAWHDRTFPGRALFSLGLALAVAAALPGSILSLAPVWACGAVCAVARPERLYRSRWSALLRRAAIPVWAAALLASRLRLGPSAFATDLAIGAATAWLVSVAVAEGNSFVAQSGSFAPGRTVSGSLARISYSLYLSHCPLLALLSALVLDGRRIDFGWTGVALLAGGMALSLLLAATVWWACERHTEALRAWLTAGRFAARAGRLQSAPEGLSP</sequence>
<organism evidence="3 4">
    <name type="scientific">Lichenifustis flavocetrariae</name>
    <dbReference type="NCBI Taxonomy" id="2949735"/>
    <lineage>
        <taxon>Bacteria</taxon>
        <taxon>Pseudomonadati</taxon>
        <taxon>Pseudomonadota</taxon>
        <taxon>Alphaproteobacteria</taxon>
        <taxon>Hyphomicrobiales</taxon>
        <taxon>Lichenihabitantaceae</taxon>
        <taxon>Lichenifustis</taxon>
    </lineage>
</organism>